<feature type="signal peptide" evidence="7">
    <location>
        <begin position="1"/>
        <end position="19"/>
    </location>
</feature>
<gene>
    <name evidence="9" type="primary">bla</name>
    <name evidence="9" type="ORF">HQN79_00115</name>
</gene>
<evidence type="ECO:0000256" key="1">
    <source>
        <dbReference type="ARBA" id="ARBA00001526"/>
    </source>
</evidence>
<dbReference type="GO" id="GO:0046677">
    <property type="term" value="P:response to antibiotic"/>
    <property type="evidence" value="ECO:0007669"/>
    <property type="project" value="UniProtKB-UniRule"/>
</dbReference>
<sequence>MAKWFFAVFLTFLSTTGCANSSLHERIKLLEQESGGRIGVAVLDTATQQLWDYRGSEPFPLMSTFKTLACAKLLFDSDKGKVDLQQEHRVKASNLLAWSPVTEQYTGKKLTLEKLCRASMVYSDNTAINLVLKSIGGPQEVTAFLRQNGDRSTRLDRIEPELNQALEGDLRDTTTPVAIVGTLRRLLYGRVLEKASRAKLKNWMLKNRVSDSLLRSILPADISIADRSGAGGNGSRAITAVIWRDRQKPLIIAVYLTQTRLTLAQRDKIIVDIGKEIFKEYRLPEEVSKE</sequence>
<dbReference type="PRINTS" id="PR00118">
    <property type="entry name" value="BLACTAMASEA"/>
</dbReference>
<dbReference type="AlphaFoldDB" id="A0A7D4SX81"/>
<evidence type="ECO:0000256" key="6">
    <source>
        <dbReference type="RuleBase" id="RU361140"/>
    </source>
</evidence>
<evidence type="ECO:0000256" key="7">
    <source>
        <dbReference type="SAM" id="SignalP"/>
    </source>
</evidence>
<dbReference type="NCBIfam" id="NF033103">
    <property type="entry name" value="bla_class_A"/>
    <property type="match status" value="1"/>
</dbReference>
<evidence type="ECO:0000256" key="2">
    <source>
        <dbReference type="ARBA" id="ARBA00009009"/>
    </source>
</evidence>
<feature type="domain" description="Beta-lactamase class A catalytic" evidence="8">
    <location>
        <begin position="39"/>
        <end position="255"/>
    </location>
</feature>
<dbReference type="InterPro" id="IPR012338">
    <property type="entry name" value="Beta-lactam/transpept-like"/>
</dbReference>
<evidence type="ECO:0000256" key="5">
    <source>
        <dbReference type="ARBA" id="ARBA00023251"/>
    </source>
</evidence>
<reference evidence="9 10" key="1">
    <citation type="submission" date="2020-05" db="EMBL/GenBank/DDBJ databases">
        <title>Thiomicrorhabdus sediminis sp.nov. and Thiomicrorhabdus xiamenensis sp.nov., novel sulfur-oxidizing bacteria isolated from coastal sediment.</title>
        <authorList>
            <person name="Liu X."/>
        </authorList>
    </citation>
    <scope>NUCLEOTIDE SEQUENCE [LARGE SCALE GENOMIC DNA]</scope>
    <source>
        <strain evidence="9 10">G2</strain>
    </source>
</reference>
<dbReference type="GO" id="GO:0008800">
    <property type="term" value="F:beta-lactamase activity"/>
    <property type="evidence" value="ECO:0007669"/>
    <property type="project" value="UniProtKB-UniRule"/>
</dbReference>
<evidence type="ECO:0000313" key="9">
    <source>
        <dbReference type="EMBL" id="QKI88084.1"/>
    </source>
</evidence>
<dbReference type="PANTHER" id="PTHR35333">
    <property type="entry name" value="BETA-LACTAMASE"/>
    <property type="match status" value="1"/>
</dbReference>
<dbReference type="GO" id="GO:0030655">
    <property type="term" value="P:beta-lactam antibiotic catabolic process"/>
    <property type="evidence" value="ECO:0007669"/>
    <property type="project" value="InterPro"/>
</dbReference>
<comment type="catalytic activity">
    <reaction evidence="1 6">
        <text>a beta-lactam + H2O = a substituted beta-amino acid</text>
        <dbReference type="Rhea" id="RHEA:20401"/>
        <dbReference type="ChEBI" id="CHEBI:15377"/>
        <dbReference type="ChEBI" id="CHEBI:35627"/>
        <dbReference type="ChEBI" id="CHEBI:140347"/>
        <dbReference type="EC" id="3.5.2.6"/>
    </reaction>
</comment>
<dbReference type="PROSITE" id="PS51257">
    <property type="entry name" value="PROKAR_LIPOPROTEIN"/>
    <property type="match status" value="1"/>
</dbReference>
<dbReference type="RefSeq" id="WP_173283675.1">
    <property type="nucleotide sequence ID" value="NZ_CP054020.1"/>
</dbReference>
<evidence type="ECO:0000256" key="3">
    <source>
        <dbReference type="ARBA" id="ARBA00012865"/>
    </source>
</evidence>
<dbReference type="InterPro" id="IPR000871">
    <property type="entry name" value="Beta-lactam_class-A"/>
</dbReference>
<feature type="chain" id="PRO_5028998419" description="Beta-lactamase" evidence="7">
    <location>
        <begin position="20"/>
        <end position="290"/>
    </location>
</feature>
<dbReference type="InterPro" id="IPR023650">
    <property type="entry name" value="Beta-lactam_class-A_AS"/>
</dbReference>
<dbReference type="PROSITE" id="PS00146">
    <property type="entry name" value="BETA_LACTAMASE_A"/>
    <property type="match status" value="1"/>
</dbReference>
<dbReference type="KEGG" id="txa:HQN79_00115"/>
<keyword evidence="7" id="KW-0732">Signal</keyword>
<dbReference type="Pfam" id="PF13354">
    <property type="entry name" value="Beta-lactamase2"/>
    <property type="match status" value="1"/>
</dbReference>
<dbReference type="EMBL" id="CP054020">
    <property type="protein sequence ID" value="QKI88084.1"/>
    <property type="molecule type" value="Genomic_DNA"/>
</dbReference>
<evidence type="ECO:0000313" key="10">
    <source>
        <dbReference type="Proteomes" id="UP000504724"/>
    </source>
</evidence>
<protein>
    <recommendedName>
        <fullName evidence="3 6">Beta-lactamase</fullName>
        <ecNumber evidence="3 6">3.5.2.6</ecNumber>
    </recommendedName>
</protein>
<keyword evidence="10" id="KW-1185">Reference proteome</keyword>
<proteinExistence type="inferred from homology"/>
<dbReference type="Proteomes" id="UP000504724">
    <property type="component" value="Chromosome"/>
</dbReference>
<evidence type="ECO:0000259" key="8">
    <source>
        <dbReference type="Pfam" id="PF13354"/>
    </source>
</evidence>
<keyword evidence="5 6" id="KW-0046">Antibiotic resistance</keyword>
<dbReference type="EC" id="3.5.2.6" evidence="3 6"/>
<dbReference type="Gene3D" id="3.40.710.10">
    <property type="entry name" value="DD-peptidase/beta-lactamase superfamily"/>
    <property type="match status" value="1"/>
</dbReference>
<accession>A0A7D4SX81</accession>
<dbReference type="PANTHER" id="PTHR35333:SF3">
    <property type="entry name" value="BETA-LACTAMASE-TYPE TRANSPEPTIDASE FOLD CONTAINING PROTEIN"/>
    <property type="match status" value="1"/>
</dbReference>
<dbReference type="InterPro" id="IPR045155">
    <property type="entry name" value="Beta-lactam_cat"/>
</dbReference>
<comment type="similarity">
    <text evidence="2 6">Belongs to the class-A beta-lactamase family.</text>
</comment>
<evidence type="ECO:0000256" key="4">
    <source>
        <dbReference type="ARBA" id="ARBA00022801"/>
    </source>
</evidence>
<name>A0A7D4SX81_9GAMM</name>
<organism evidence="9 10">
    <name type="scientific">Thiomicrorhabdus xiamenensis</name>
    <dbReference type="NCBI Taxonomy" id="2739063"/>
    <lineage>
        <taxon>Bacteria</taxon>
        <taxon>Pseudomonadati</taxon>
        <taxon>Pseudomonadota</taxon>
        <taxon>Gammaproteobacteria</taxon>
        <taxon>Thiotrichales</taxon>
        <taxon>Piscirickettsiaceae</taxon>
        <taxon>Thiomicrorhabdus</taxon>
    </lineage>
</organism>
<keyword evidence="4 6" id="KW-0378">Hydrolase</keyword>
<dbReference type="SUPFAM" id="SSF56601">
    <property type="entry name" value="beta-lactamase/transpeptidase-like"/>
    <property type="match status" value="1"/>
</dbReference>